<accession>A0A9Q9ZH78</accession>
<organism evidence="4">
    <name type="scientific">Cyprinus carpio</name>
    <name type="common">Common carp</name>
    <dbReference type="NCBI Taxonomy" id="7962"/>
    <lineage>
        <taxon>Eukaryota</taxon>
        <taxon>Metazoa</taxon>
        <taxon>Chordata</taxon>
        <taxon>Craniata</taxon>
        <taxon>Vertebrata</taxon>
        <taxon>Euteleostomi</taxon>
        <taxon>Actinopterygii</taxon>
        <taxon>Neopterygii</taxon>
        <taxon>Teleostei</taxon>
        <taxon>Ostariophysi</taxon>
        <taxon>Cypriniformes</taxon>
        <taxon>Cyprinidae</taxon>
        <taxon>Cyprininae</taxon>
        <taxon>Cyprinus</taxon>
    </lineage>
</organism>
<feature type="coiled-coil region" evidence="1">
    <location>
        <begin position="66"/>
        <end position="93"/>
    </location>
</feature>
<keyword evidence="1" id="KW-0175">Coiled coil</keyword>
<proteinExistence type="predicted"/>
<protein>
    <submittedName>
        <fullName evidence="4">Uncharacterized protein LOC109083330</fullName>
    </submittedName>
</protein>
<dbReference type="KEGG" id="ccar:109083330"/>
<evidence type="ECO:0000259" key="3">
    <source>
        <dbReference type="PROSITE" id="PS51457"/>
    </source>
</evidence>
<dbReference type="OrthoDB" id="8939517at2759"/>
<reference evidence="4" key="1">
    <citation type="submission" date="2025-08" db="UniProtKB">
        <authorList>
            <consortium name="RefSeq"/>
        </authorList>
    </citation>
    <scope>IDENTIFICATION</scope>
    <source>
        <tissue evidence="4">Muscle</tissue>
    </source>
</reference>
<feature type="compositionally biased region" description="Basic and acidic residues" evidence="2">
    <location>
        <begin position="22"/>
        <end position="32"/>
    </location>
</feature>
<sequence>MNSSSFYGSRLRNTKKTSLSENIDRLPKPKSEKRLKKRMVLKKAADVLFSSVTVESSGHQARPTVLEDLRPELARQRSEIEALRKQLSLCKAAHASETEALRKELHACKQACASANTALADLNTTHNQLVQTHTTVVMQLREAQTAATEAQRTPLPFCTPVADSMTRTGVTPNLSVDADRSENTPSIASVDLNPTPPGSCHPDLQFSPPTLEHTDIMMIQSRGRPDRYGCLLFRAVVPEQRYAEWATTTNWDGSRGKFALPMNIRQFVTSTVSQRFPHMSSADSKRIKDRVNEFLRSPRNSVAHRRLYF</sequence>
<evidence type="ECO:0000313" key="4">
    <source>
        <dbReference type="RefSeq" id="XP_018953670.2"/>
    </source>
</evidence>
<dbReference type="PROSITE" id="PS51457">
    <property type="entry name" value="BEN"/>
    <property type="match status" value="1"/>
</dbReference>
<dbReference type="AlphaFoldDB" id="A0A9Q9ZH78"/>
<gene>
    <name evidence="4" type="primary">LOC109083330</name>
</gene>
<feature type="region of interest" description="Disordered" evidence="2">
    <location>
        <begin position="1"/>
        <end position="33"/>
    </location>
</feature>
<dbReference type="Proteomes" id="UP001155660">
    <property type="component" value="Chromosome B4"/>
</dbReference>
<dbReference type="InterPro" id="IPR018379">
    <property type="entry name" value="BEN_domain"/>
</dbReference>
<dbReference type="GeneID" id="109083330"/>
<evidence type="ECO:0000256" key="1">
    <source>
        <dbReference type="SAM" id="Coils"/>
    </source>
</evidence>
<name>A0A9Q9ZH78_CYPCA</name>
<dbReference type="RefSeq" id="XP_018953670.2">
    <property type="nucleotide sequence ID" value="XM_019098125.2"/>
</dbReference>
<feature type="domain" description="BEN" evidence="3">
    <location>
        <begin position="201"/>
        <end position="302"/>
    </location>
</feature>
<dbReference type="GO" id="GO:0003677">
    <property type="term" value="F:DNA binding"/>
    <property type="evidence" value="ECO:0007669"/>
    <property type="project" value="InterPro"/>
</dbReference>
<evidence type="ECO:0000256" key="2">
    <source>
        <dbReference type="SAM" id="MobiDB-lite"/>
    </source>
</evidence>